<dbReference type="InterPro" id="IPR002403">
    <property type="entry name" value="Cyt_P450_E_grp-IV"/>
</dbReference>
<proteinExistence type="inferred from homology"/>
<evidence type="ECO:0000256" key="3">
    <source>
        <dbReference type="ARBA" id="ARBA00022617"/>
    </source>
</evidence>
<evidence type="ECO:0000256" key="1">
    <source>
        <dbReference type="ARBA" id="ARBA00001971"/>
    </source>
</evidence>
<evidence type="ECO:0000256" key="7">
    <source>
        <dbReference type="ARBA" id="ARBA00023033"/>
    </source>
</evidence>
<dbReference type="Gene3D" id="1.10.630.10">
    <property type="entry name" value="Cytochrome P450"/>
    <property type="match status" value="1"/>
</dbReference>
<evidence type="ECO:0000256" key="8">
    <source>
        <dbReference type="PIRSR" id="PIRSR602403-1"/>
    </source>
</evidence>
<dbReference type="GO" id="GO:0004497">
    <property type="term" value="F:monooxygenase activity"/>
    <property type="evidence" value="ECO:0007669"/>
    <property type="project" value="UniProtKB-KW"/>
</dbReference>
<dbReference type="GO" id="GO:0020037">
    <property type="term" value="F:heme binding"/>
    <property type="evidence" value="ECO:0007669"/>
    <property type="project" value="InterPro"/>
</dbReference>
<evidence type="ECO:0000256" key="2">
    <source>
        <dbReference type="ARBA" id="ARBA00010617"/>
    </source>
</evidence>
<evidence type="ECO:0008006" key="11">
    <source>
        <dbReference type="Google" id="ProtNLM"/>
    </source>
</evidence>
<protein>
    <recommendedName>
        <fullName evidence="11">Cytochrome P450</fullName>
    </recommendedName>
</protein>
<keyword evidence="5" id="KW-0560">Oxidoreductase</keyword>
<organism evidence="9 10">
    <name type="scientific">Apiospora kogelbergensis</name>
    <dbReference type="NCBI Taxonomy" id="1337665"/>
    <lineage>
        <taxon>Eukaryota</taxon>
        <taxon>Fungi</taxon>
        <taxon>Dikarya</taxon>
        <taxon>Ascomycota</taxon>
        <taxon>Pezizomycotina</taxon>
        <taxon>Sordariomycetes</taxon>
        <taxon>Xylariomycetidae</taxon>
        <taxon>Amphisphaeriales</taxon>
        <taxon>Apiosporaceae</taxon>
        <taxon>Apiospora</taxon>
    </lineage>
</organism>
<dbReference type="GO" id="GO:0016705">
    <property type="term" value="F:oxidoreductase activity, acting on paired donors, with incorporation or reduction of molecular oxygen"/>
    <property type="evidence" value="ECO:0007669"/>
    <property type="project" value="InterPro"/>
</dbReference>
<comment type="caution">
    <text evidence="9">The sequence shown here is derived from an EMBL/GenBank/DDBJ whole genome shotgun (WGS) entry which is preliminary data.</text>
</comment>
<keyword evidence="3 8" id="KW-0349">Heme</keyword>
<evidence type="ECO:0000256" key="5">
    <source>
        <dbReference type="ARBA" id="ARBA00023002"/>
    </source>
</evidence>
<keyword evidence="6 8" id="KW-0408">Iron</keyword>
<sequence>MSTYLMHTDAEVYPSPFTFDPDRWLRRIGPLMDRNFVPFCRGSRNCTGQNLAMAEISLVLAVLFRPRGCKLELFETDESDVKMAHDFLLPLPKLSSRGLRVLVR</sequence>
<dbReference type="PANTHER" id="PTHR24305">
    <property type="entry name" value="CYTOCHROME P450"/>
    <property type="match status" value="1"/>
</dbReference>
<keyword evidence="10" id="KW-1185">Reference proteome</keyword>
<accession>A0AAW0R224</accession>
<dbReference type="Proteomes" id="UP001392437">
    <property type="component" value="Unassembled WGS sequence"/>
</dbReference>
<evidence type="ECO:0000313" key="9">
    <source>
        <dbReference type="EMBL" id="KAK8121315.1"/>
    </source>
</evidence>
<dbReference type="PRINTS" id="PR00465">
    <property type="entry name" value="EP450IV"/>
</dbReference>
<dbReference type="AlphaFoldDB" id="A0AAW0R224"/>
<evidence type="ECO:0000313" key="10">
    <source>
        <dbReference type="Proteomes" id="UP001392437"/>
    </source>
</evidence>
<dbReference type="SUPFAM" id="SSF48264">
    <property type="entry name" value="Cytochrome P450"/>
    <property type="match status" value="1"/>
</dbReference>
<dbReference type="PANTHER" id="PTHR24305:SF157">
    <property type="entry name" value="N-ACETYLTRYPTOPHAN 6-HYDROXYLASE IVOC-RELATED"/>
    <property type="match status" value="1"/>
</dbReference>
<dbReference type="EMBL" id="JAQQWP010000004">
    <property type="protein sequence ID" value="KAK8121315.1"/>
    <property type="molecule type" value="Genomic_DNA"/>
</dbReference>
<dbReference type="GO" id="GO:0005506">
    <property type="term" value="F:iron ion binding"/>
    <property type="evidence" value="ECO:0007669"/>
    <property type="project" value="InterPro"/>
</dbReference>
<evidence type="ECO:0000256" key="4">
    <source>
        <dbReference type="ARBA" id="ARBA00022723"/>
    </source>
</evidence>
<keyword evidence="4 8" id="KW-0479">Metal-binding</keyword>
<feature type="binding site" description="axial binding residue" evidence="8">
    <location>
        <position position="46"/>
    </location>
    <ligand>
        <name>heme</name>
        <dbReference type="ChEBI" id="CHEBI:30413"/>
    </ligand>
    <ligandPart>
        <name>Fe</name>
        <dbReference type="ChEBI" id="CHEBI:18248"/>
    </ligandPart>
</feature>
<comment type="cofactor">
    <cofactor evidence="1 8">
        <name>heme</name>
        <dbReference type="ChEBI" id="CHEBI:30413"/>
    </cofactor>
</comment>
<reference evidence="9 10" key="1">
    <citation type="submission" date="2023-01" db="EMBL/GenBank/DDBJ databases">
        <title>Analysis of 21 Apiospora genomes using comparative genomics revels a genus with tremendous synthesis potential of carbohydrate active enzymes and secondary metabolites.</title>
        <authorList>
            <person name="Sorensen T."/>
        </authorList>
    </citation>
    <scope>NUCLEOTIDE SEQUENCE [LARGE SCALE GENOMIC DNA]</scope>
    <source>
        <strain evidence="9 10">CBS 117206</strain>
    </source>
</reference>
<dbReference type="InterPro" id="IPR036396">
    <property type="entry name" value="Cyt_P450_sf"/>
</dbReference>
<gene>
    <name evidence="9" type="ORF">PG999_005435</name>
</gene>
<dbReference type="InterPro" id="IPR050121">
    <property type="entry name" value="Cytochrome_P450_monoxygenase"/>
</dbReference>
<keyword evidence="7" id="KW-0503">Monooxygenase</keyword>
<comment type="similarity">
    <text evidence="2">Belongs to the cytochrome P450 family.</text>
</comment>
<dbReference type="Pfam" id="PF00067">
    <property type="entry name" value="p450"/>
    <property type="match status" value="1"/>
</dbReference>
<evidence type="ECO:0000256" key="6">
    <source>
        <dbReference type="ARBA" id="ARBA00023004"/>
    </source>
</evidence>
<dbReference type="InterPro" id="IPR001128">
    <property type="entry name" value="Cyt_P450"/>
</dbReference>
<name>A0AAW0R224_9PEZI</name>